<reference evidence="9 10" key="1">
    <citation type="submission" date="2023-03" db="EMBL/GenBank/DDBJ databases">
        <title>Bacillus Genome Sequencing.</title>
        <authorList>
            <person name="Dunlap C."/>
        </authorList>
    </citation>
    <scope>NUCLEOTIDE SEQUENCE [LARGE SCALE GENOMIC DNA]</scope>
    <source>
        <strain evidence="9 10">NRS-1717</strain>
    </source>
</reference>
<feature type="domain" description="4'-phosphopantetheinyl transferase N-terminal" evidence="8">
    <location>
        <begin position="12"/>
        <end position="97"/>
    </location>
</feature>
<evidence type="ECO:0000256" key="5">
    <source>
        <dbReference type="ARBA" id="ARBA00022842"/>
    </source>
</evidence>
<comment type="similarity">
    <text evidence="2">Belongs to the P-Pant transferase superfamily. Gsp/Sfp/HetI/AcpT family.</text>
</comment>
<evidence type="ECO:0000256" key="6">
    <source>
        <dbReference type="ARBA" id="ARBA00023194"/>
    </source>
</evidence>
<evidence type="ECO:0000259" key="8">
    <source>
        <dbReference type="Pfam" id="PF22624"/>
    </source>
</evidence>
<protein>
    <submittedName>
        <fullName evidence="9">4'-phosphopantetheinyl transferase superfamily protein</fullName>
    </submittedName>
</protein>
<keyword evidence="10" id="KW-1185">Reference proteome</keyword>
<keyword evidence="4" id="KW-0479">Metal-binding</keyword>
<comment type="caution">
    <text evidence="9">The sequence shown here is derived from an EMBL/GenBank/DDBJ whole genome shotgun (WGS) entry which is preliminary data.</text>
</comment>
<keyword evidence="5" id="KW-0460">Magnesium</keyword>
<dbReference type="InterPro" id="IPR037143">
    <property type="entry name" value="4-PPantetheinyl_Trfase_dom_sf"/>
</dbReference>
<feature type="domain" description="4'-phosphopantetheinyl transferase" evidence="7">
    <location>
        <begin position="102"/>
        <end position="207"/>
    </location>
</feature>
<dbReference type="Pfam" id="PF01648">
    <property type="entry name" value="ACPS"/>
    <property type="match status" value="1"/>
</dbReference>
<dbReference type="SUPFAM" id="SSF56214">
    <property type="entry name" value="4'-phosphopantetheinyl transferase"/>
    <property type="match status" value="2"/>
</dbReference>
<name>A0ABU6NT80_9BACI</name>
<dbReference type="PANTHER" id="PTHR12215">
    <property type="entry name" value="PHOSPHOPANTETHEINE TRANSFERASE"/>
    <property type="match status" value="1"/>
</dbReference>
<sequence length="239" mass="27790">MEIYAVKIMNISNEELNDLCSTLDVEKRCKLEKYIKLEDKIRSLIGDLLIRTLINKKFKIRNKNIIIEKNQYGKPFLKGNPKHNFNISHSEDFVVCAISDTPIGIDIEKIKQIEYKEIAKGFFTENEYDYITRGDAQDQLKNFFNIWTLKESFIKCCGTGLSMPLNLFSLEIDNINNIRLIHKLGESNSKYYFEVFDIDSEYKMAVCSLNKNVSSNLVMIDQQSLIKDYYKLVLDGGTF</sequence>
<dbReference type="GO" id="GO:0016740">
    <property type="term" value="F:transferase activity"/>
    <property type="evidence" value="ECO:0007669"/>
    <property type="project" value="UniProtKB-KW"/>
</dbReference>
<evidence type="ECO:0000256" key="3">
    <source>
        <dbReference type="ARBA" id="ARBA00022679"/>
    </source>
</evidence>
<dbReference type="GeneID" id="301139248"/>
<dbReference type="InterPro" id="IPR004568">
    <property type="entry name" value="Ppantetheine-prot_Trfase_dom"/>
</dbReference>
<dbReference type="InterPro" id="IPR008278">
    <property type="entry name" value="4-PPantetheinyl_Trfase_dom"/>
</dbReference>
<dbReference type="Proteomes" id="UP001342826">
    <property type="component" value="Unassembled WGS sequence"/>
</dbReference>
<dbReference type="Gene3D" id="3.90.470.20">
    <property type="entry name" value="4'-phosphopantetheinyl transferase domain"/>
    <property type="match status" value="2"/>
</dbReference>
<evidence type="ECO:0000256" key="1">
    <source>
        <dbReference type="ARBA" id="ARBA00001946"/>
    </source>
</evidence>
<gene>
    <name evidence="9" type="ORF">P9271_03155</name>
</gene>
<evidence type="ECO:0000313" key="9">
    <source>
        <dbReference type="EMBL" id="MED4400358.1"/>
    </source>
</evidence>
<dbReference type="PANTHER" id="PTHR12215:SF10">
    <property type="entry name" value="L-AMINOADIPATE-SEMIALDEHYDE DEHYDROGENASE-PHOSPHOPANTETHEINYL TRANSFERASE"/>
    <property type="match status" value="1"/>
</dbReference>
<evidence type="ECO:0000256" key="2">
    <source>
        <dbReference type="ARBA" id="ARBA00010990"/>
    </source>
</evidence>
<dbReference type="InterPro" id="IPR055066">
    <property type="entry name" value="AASDHPPT_N"/>
</dbReference>
<keyword evidence="3 9" id="KW-0808">Transferase</keyword>
<dbReference type="RefSeq" id="WP_066224500.1">
    <property type="nucleotide sequence ID" value="NZ_JARTFS010000002.1"/>
</dbReference>
<dbReference type="Pfam" id="PF22624">
    <property type="entry name" value="AASDHPPT_N"/>
    <property type="match status" value="1"/>
</dbReference>
<comment type="cofactor">
    <cofactor evidence="1">
        <name>Mg(2+)</name>
        <dbReference type="ChEBI" id="CHEBI:18420"/>
    </cofactor>
</comment>
<evidence type="ECO:0000313" key="10">
    <source>
        <dbReference type="Proteomes" id="UP001342826"/>
    </source>
</evidence>
<dbReference type="InterPro" id="IPR050559">
    <property type="entry name" value="P-Pant_transferase_sf"/>
</dbReference>
<accession>A0ABU6NT80</accession>
<organism evidence="9 10">
    <name type="scientific">Metabacillus fastidiosus</name>
    <dbReference type="NCBI Taxonomy" id="1458"/>
    <lineage>
        <taxon>Bacteria</taxon>
        <taxon>Bacillati</taxon>
        <taxon>Bacillota</taxon>
        <taxon>Bacilli</taxon>
        <taxon>Bacillales</taxon>
        <taxon>Bacillaceae</taxon>
        <taxon>Metabacillus</taxon>
    </lineage>
</organism>
<evidence type="ECO:0000259" key="7">
    <source>
        <dbReference type="Pfam" id="PF01648"/>
    </source>
</evidence>
<proteinExistence type="inferred from homology"/>
<evidence type="ECO:0000256" key="4">
    <source>
        <dbReference type="ARBA" id="ARBA00022723"/>
    </source>
</evidence>
<dbReference type="NCBIfam" id="TIGR00556">
    <property type="entry name" value="pantethn_trn"/>
    <property type="match status" value="1"/>
</dbReference>
<keyword evidence="6" id="KW-0045">Antibiotic biosynthesis</keyword>
<dbReference type="EMBL" id="JARTFS010000002">
    <property type="protein sequence ID" value="MED4400358.1"/>
    <property type="molecule type" value="Genomic_DNA"/>
</dbReference>